<evidence type="ECO:0000313" key="1">
    <source>
        <dbReference type="EMBL" id="GAQ94703.1"/>
    </source>
</evidence>
<reference evidence="2" key="1">
    <citation type="submission" date="2016-01" db="EMBL/GenBank/DDBJ databases">
        <title>Draft genome sequence of Thermodesulfovibrio aggregans strain TGE-P1.</title>
        <authorList>
            <person name="Sekiguchi Y."/>
            <person name="Ohashi A."/>
            <person name="Matsuura N."/>
            <person name="Tourlousse M.D."/>
        </authorList>
    </citation>
    <scope>NUCLEOTIDE SEQUENCE [LARGE SCALE GENOMIC DNA]</scope>
    <source>
        <strain evidence="2">TGE-P1</strain>
    </source>
</reference>
<protein>
    <submittedName>
        <fullName evidence="1">Uncharacterized protein</fullName>
    </submittedName>
</protein>
<dbReference type="EMBL" id="BCNO01000001">
    <property type="protein sequence ID" value="GAQ94703.1"/>
    <property type="molecule type" value="Genomic_DNA"/>
</dbReference>
<organism evidence="1 2">
    <name type="scientific">Thermodesulfovibrio aggregans</name>
    <dbReference type="NCBI Taxonomy" id="86166"/>
    <lineage>
        <taxon>Bacteria</taxon>
        <taxon>Pseudomonadati</taxon>
        <taxon>Nitrospirota</taxon>
        <taxon>Thermodesulfovibrionia</taxon>
        <taxon>Thermodesulfovibrionales</taxon>
        <taxon>Thermodesulfovibrionaceae</taxon>
        <taxon>Thermodesulfovibrio</taxon>
    </lineage>
</organism>
<sequence length="99" mass="11111">MLLLLSGQAHADQTVFTEKTAKNFTYHMLYSDRTFTLKNGEYGSPLSPGEEDMNSFIEVKLIKYLMTKSFETVYVAVVILAESGGRSGYFLDNSTYCGK</sequence>
<accession>A0A0U9HW91</accession>
<gene>
    <name evidence="1" type="ORF">TAGGR_1888</name>
</gene>
<keyword evidence="2" id="KW-1185">Reference proteome</keyword>
<proteinExistence type="predicted"/>
<dbReference type="STRING" id="86166.TAGGR_1888"/>
<comment type="caution">
    <text evidence="1">The sequence shown here is derived from an EMBL/GenBank/DDBJ whole genome shotgun (WGS) entry which is preliminary data.</text>
</comment>
<name>A0A0U9HW91_9BACT</name>
<evidence type="ECO:0000313" key="2">
    <source>
        <dbReference type="Proteomes" id="UP000054976"/>
    </source>
</evidence>
<dbReference type="AlphaFoldDB" id="A0A0U9HW91"/>
<dbReference type="Proteomes" id="UP000054976">
    <property type="component" value="Unassembled WGS sequence"/>
</dbReference>